<keyword evidence="2" id="KW-0804">Transcription</keyword>
<dbReference type="GeneID" id="68616813"/>
<dbReference type="PROSITE" id="PS50112">
    <property type="entry name" value="PAS"/>
    <property type="match status" value="2"/>
</dbReference>
<evidence type="ECO:0000313" key="5">
    <source>
        <dbReference type="EMBL" id="GAA5053732.1"/>
    </source>
</evidence>
<dbReference type="SMART" id="SM00091">
    <property type="entry name" value="PAS"/>
    <property type="match status" value="3"/>
</dbReference>
<feature type="domain" description="PAC" evidence="4">
    <location>
        <begin position="93"/>
        <end position="148"/>
    </location>
</feature>
<dbReference type="PANTHER" id="PTHR34236:SF1">
    <property type="entry name" value="DIMETHYL SULFOXIDE REDUCTASE TRANSCRIPTIONAL ACTIVATOR"/>
    <property type="match status" value="1"/>
</dbReference>
<keyword evidence="1" id="KW-0805">Transcription regulation</keyword>
<sequence length="821" mass="92316">MTHQPDHNPGSEEFTAHLGTETTFFRDLVENALDGFVTLDSSGTIVFSNRAAERLFGWFDDGLVGQSIVELFPDRLRDAYRASFQQLVHDDSQETDHEYVERIGLHKDGSELSLAFSFYEHQYDGKRLFTALVRDISERKQRETELKNTKEKYAKLIETAPDAIFITDAETGIIEDVNQAAVSLTSKSRKELCGLHQSELHPPEQEEQYTVIFQEHVERDGVRGDSTDVIQHGVNQYIIHDNGERIPVEISSGVTELDDKTIGQGIFRDISDREERKKELRHERDLTERILETSPIAIGVFTPDRQLVRANEQVAEILGVSVNQLMRLPSLYNDFTLYDSENRPIDPNDGLLAEVIDTGLPVYDYEAVLERADEERCWISLNAAPLWSPDGELEYIILVGEDISDRKEREEAIEQHRDHLKTLNRINRLIREVNQTLVRTTTRNEIETSVCERLAASDLYQDAFIGERSLPSGGIEPRTGANMNGIYFDLLDEADSAETSTGGAAEAIRTQELQLIRSIESDPRFPDLLREEALANGYRSVLCVPLVYGETTYGVLVVHASRSDAFSEREQAVFEELSETIGYAIHAAESKKLLHTDSHYELTFDLTETTAFFITASADLQCSITLEDLVPSTNKELLYYITLENAPVDSFLEMARQQSIVKKARCISAESESSLLEIVFVGASTSPQVLIERGARIKHAKVTEGTGSFVAEAPADADIRALTDAVQSIHPNAHLTMKQEIKRSLPPLRRQHARITHQLTDRQQASLTAAYNAGFFEWPRESTGEEVANSLGVSAPTFHQHLRASERKLLAAFFGEAETLD</sequence>
<dbReference type="SUPFAM" id="SSF55785">
    <property type="entry name" value="PYP-like sensor domain (PAS domain)"/>
    <property type="match status" value="3"/>
</dbReference>
<reference evidence="5 6" key="1">
    <citation type="journal article" date="2019" name="Int. J. Syst. Evol. Microbiol.">
        <title>The Global Catalogue of Microorganisms (GCM) 10K type strain sequencing project: providing services to taxonomists for standard genome sequencing and annotation.</title>
        <authorList>
            <consortium name="The Broad Institute Genomics Platform"/>
            <consortium name="The Broad Institute Genome Sequencing Center for Infectious Disease"/>
            <person name="Wu L."/>
            <person name="Ma J."/>
        </authorList>
    </citation>
    <scope>NUCLEOTIDE SEQUENCE [LARGE SCALE GENOMIC DNA]</scope>
    <source>
        <strain evidence="5 6">JCM 17504</strain>
    </source>
</reference>
<dbReference type="RefSeq" id="WP_227778499.1">
    <property type="nucleotide sequence ID" value="NZ_BAABKX010000013.1"/>
</dbReference>
<name>A0AAV3UJP3_9EURY</name>
<feature type="domain" description="PAC" evidence="4">
    <location>
        <begin position="363"/>
        <end position="415"/>
    </location>
</feature>
<dbReference type="Pfam" id="PF04967">
    <property type="entry name" value="HTH_10"/>
    <property type="match status" value="1"/>
</dbReference>
<evidence type="ECO:0000259" key="3">
    <source>
        <dbReference type="PROSITE" id="PS50112"/>
    </source>
</evidence>
<evidence type="ECO:0000256" key="2">
    <source>
        <dbReference type="ARBA" id="ARBA00023163"/>
    </source>
</evidence>
<dbReference type="InterPro" id="IPR031803">
    <property type="entry name" value="BAT_GAF/HTH-assoc"/>
</dbReference>
<organism evidence="5 6">
    <name type="scientific">Haladaptatus pallidirubidus</name>
    <dbReference type="NCBI Taxonomy" id="1008152"/>
    <lineage>
        <taxon>Archaea</taxon>
        <taxon>Methanobacteriati</taxon>
        <taxon>Methanobacteriota</taxon>
        <taxon>Stenosarchaea group</taxon>
        <taxon>Halobacteria</taxon>
        <taxon>Halobacteriales</taxon>
        <taxon>Haladaptataceae</taxon>
        <taxon>Haladaptatus</taxon>
    </lineage>
</organism>
<dbReference type="Gene3D" id="3.30.450.40">
    <property type="match status" value="1"/>
</dbReference>
<feature type="domain" description="PAS" evidence="3">
    <location>
        <begin position="149"/>
        <end position="220"/>
    </location>
</feature>
<dbReference type="EMBL" id="BAABKX010000013">
    <property type="protein sequence ID" value="GAA5053732.1"/>
    <property type="molecule type" value="Genomic_DNA"/>
</dbReference>
<dbReference type="Gene3D" id="3.30.450.20">
    <property type="entry name" value="PAS domain"/>
    <property type="match status" value="3"/>
</dbReference>
<dbReference type="InterPro" id="IPR013656">
    <property type="entry name" value="PAS_4"/>
</dbReference>
<accession>A0AAV3UJP3</accession>
<dbReference type="InterPro" id="IPR003018">
    <property type="entry name" value="GAF"/>
</dbReference>
<dbReference type="AlphaFoldDB" id="A0AAV3UJP3"/>
<dbReference type="InterPro" id="IPR000014">
    <property type="entry name" value="PAS"/>
</dbReference>
<proteinExistence type="predicted"/>
<dbReference type="Proteomes" id="UP001501729">
    <property type="component" value="Unassembled WGS sequence"/>
</dbReference>
<dbReference type="InterPro" id="IPR000700">
    <property type="entry name" value="PAS-assoc_C"/>
</dbReference>
<dbReference type="CDD" id="cd00130">
    <property type="entry name" value="PAS"/>
    <property type="match status" value="2"/>
</dbReference>
<feature type="domain" description="PAS" evidence="3">
    <location>
        <begin position="21"/>
        <end position="91"/>
    </location>
</feature>
<dbReference type="GO" id="GO:0006355">
    <property type="term" value="P:regulation of DNA-templated transcription"/>
    <property type="evidence" value="ECO:0007669"/>
    <property type="project" value="InterPro"/>
</dbReference>
<dbReference type="Pfam" id="PF13185">
    <property type="entry name" value="GAF_2"/>
    <property type="match status" value="1"/>
</dbReference>
<dbReference type="SUPFAM" id="SSF55781">
    <property type="entry name" value="GAF domain-like"/>
    <property type="match status" value="1"/>
</dbReference>
<protein>
    <recommendedName>
        <fullName evidence="7">PAS domain S-box-containing protein</fullName>
    </recommendedName>
</protein>
<evidence type="ECO:0000313" key="6">
    <source>
        <dbReference type="Proteomes" id="UP001501729"/>
    </source>
</evidence>
<dbReference type="SMART" id="SM00086">
    <property type="entry name" value="PAC"/>
    <property type="match status" value="3"/>
</dbReference>
<dbReference type="InterPro" id="IPR001610">
    <property type="entry name" value="PAC"/>
</dbReference>
<evidence type="ECO:0008006" key="7">
    <source>
        <dbReference type="Google" id="ProtNLM"/>
    </source>
</evidence>
<gene>
    <name evidence="5" type="ORF">GCM10025751_31360</name>
</gene>
<evidence type="ECO:0000259" key="4">
    <source>
        <dbReference type="PROSITE" id="PS50113"/>
    </source>
</evidence>
<dbReference type="PROSITE" id="PS50113">
    <property type="entry name" value="PAC"/>
    <property type="match status" value="2"/>
</dbReference>
<dbReference type="InterPro" id="IPR035965">
    <property type="entry name" value="PAS-like_dom_sf"/>
</dbReference>
<dbReference type="Pfam" id="PF00989">
    <property type="entry name" value="PAS"/>
    <property type="match status" value="1"/>
</dbReference>
<evidence type="ECO:0000256" key="1">
    <source>
        <dbReference type="ARBA" id="ARBA00023015"/>
    </source>
</evidence>
<dbReference type="Pfam" id="PF08448">
    <property type="entry name" value="PAS_4"/>
    <property type="match status" value="1"/>
</dbReference>
<comment type="caution">
    <text evidence="5">The sequence shown here is derived from an EMBL/GenBank/DDBJ whole genome shotgun (WGS) entry which is preliminary data.</text>
</comment>
<dbReference type="InterPro" id="IPR007050">
    <property type="entry name" value="HTH_bacterioopsin"/>
</dbReference>
<dbReference type="SMART" id="SM00065">
    <property type="entry name" value="GAF"/>
    <property type="match status" value="1"/>
</dbReference>
<dbReference type="InterPro" id="IPR013767">
    <property type="entry name" value="PAS_fold"/>
</dbReference>
<keyword evidence="6" id="KW-1185">Reference proteome</keyword>
<dbReference type="NCBIfam" id="TIGR00229">
    <property type="entry name" value="sensory_box"/>
    <property type="match status" value="3"/>
</dbReference>
<dbReference type="Pfam" id="PF15915">
    <property type="entry name" value="BAT"/>
    <property type="match status" value="1"/>
</dbReference>
<dbReference type="PANTHER" id="PTHR34236">
    <property type="entry name" value="DIMETHYL SULFOXIDE REDUCTASE TRANSCRIPTIONAL ACTIVATOR"/>
    <property type="match status" value="1"/>
</dbReference>
<dbReference type="InterPro" id="IPR029016">
    <property type="entry name" value="GAF-like_dom_sf"/>
</dbReference>
<dbReference type="Pfam" id="PF13426">
    <property type="entry name" value="PAS_9"/>
    <property type="match status" value="1"/>
</dbReference>